<evidence type="ECO:0000256" key="6">
    <source>
        <dbReference type="ARBA" id="ARBA00022825"/>
    </source>
</evidence>
<keyword evidence="4 9" id="KW-0547">Nucleotide-binding</keyword>
<feature type="active site" evidence="9 11">
    <location>
        <position position="712"/>
    </location>
</feature>
<dbReference type="InterPro" id="IPR003959">
    <property type="entry name" value="ATPase_AAA_core"/>
</dbReference>
<keyword evidence="6 9" id="KW-0720">Serine protease</keyword>
<evidence type="ECO:0000256" key="3">
    <source>
        <dbReference type="ARBA" id="ARBA00022670"/>
    </source>
</evidence>
<evidence type="ECO:0000256" key="12">
    <source>
        <dbReference type="RuleBase" id="RU000591"/>
    </source>
</evidence>
<keyword evidence="7 9" id="KW-0067">ATP-binding</keyword>
<dbReference type="InterPro" id="IPR008268">
    <property type="entry name" value="Peptidase_S16_AS"/>
</dbReference>
<evidence type="ECO:0000256" key="13">
    <source>
        <dbReference type="SAM" id="MobiDB-lite"/>
    </source>
</evidence>
<evidence type="ECO:0000256" key="7">
    <source>
        <dbReference type="ARBA" id="ARBA00022840"/>
    </source>
</evidence>
<name>A0ABZ3DAQ4_9PROT</name>
<evidence type="ECO:0000256" key="11">
    <source>
        <dbReference type="PROSITE-ProRule" id="PRU01122"/>
    </source>
</evidence>
<dbReference type="GO" id="GO:0004252">
    <property type="term" value="F:serine-type endopeptidase activity"/>
    <property type="evidence" value="ECO:0007669"/>
    <property type="project" value="UniProtKB-EC"/>
</dbReference>
<dbReference type="InterPro" id="IPR046336">
    <property type="entry name" value="Lon_prtase_N_sf"/>
</dbReference>
<dbReference type="SUPFAM" id="SSF54211">
    <property type="entry name" value="Ribosomal protein S5 domain 2-like"/>
    <property type="match status" value="1"/>
</dbReference>
<reference evidence="16 17" key="1">
    <citation type="submission" date="2024-04" db="EMBL/GenBank/DDBJ databases">
        <title>Complete genome sequence of Nguyenibacter vanlangesis HBCM-1154, a strain capable of nitrogen fixation, IAA production, and phosphorus solubilization isolated from sugarcane soil.</title>
        <authorList>
            <person name="MY HANH P."/>
        </authorList>
    </citation>
    <scope>NUCLEOTIDE SEQUENCE [LARGE SCALE GENOMIC DNA]</scope>
    <source>
        <strain evidence="16 17">HBCM 1154</strain>
    </source>
</reference>
<sequence length="793" mass="87850">MMAVLPLRDIVVFPHMIVPLFVGREKSVRALEAVTKHDKQILLVAQKNASQDDPAADDIYRYGTVSTILQLLKLPDGTVKVLVEGSRRARITALHEVEGYFEAEIAPVTEEAASGSEGEALGRTVVSQFEQYIKLNKKIAPEVLVSLNQIEDLSKLADTIASHLNLKIAEKQEILEIPGVNARLERVFAHMEAEIGVLQVEKRIRNRVKRQMEKTQREYYLNEQLKAIQKELGEGEEGKDETSELEERIAKTRLPKEARDKALAELKKLRTMSPMSAESTVVRNYLDWILSIPWKKRSKIRRDMDAAETVLDADHYGLDKVKERILEYLAVQSRAQKIKGPILCLVGPPGVGKTSLARSIAKATGRQYVRMSLGGVRDEAEIRGHRRTYIGSMPGKIIQGMKKAKTSNPLFLLDEIDKLGADWRGDPSSALLEVLDPEQNGSFADHYLEVDYDLSDVMFVTTANSLNMPQPLLDRMEVIRLSGYTEDEKVEIAKRHLLAKQGEAHSLRPDEWSVSDDALRELVRSYTREAGVRNLEREIATLARKAVREIVTGKAKKVAITRKNLEKYAGVKRFRYGETEAEDMVGVVTGLAWTEVGGEILTIESVMVPGKGAIRQTGKLGDVMQESVAAALSYVRSRAVNFGIKPTLFEKRDLHVHVPEGATPKDGPSAGIAMATSLVSVLTGIPVRRDVAMTGEITLRGRVLAIGGLKEKLLAAHRAGIRTVFIPKDNEKDLVDIPDTVKKGLRILPVAHVDEVIGQALVTRPEPIEWSEEAEPVASSNQTAGIAAPSLPH</sequence>
<dbReference type="SMART" id="SM00382">
    <property type="entry name" value="AAA"/>
    <property type="match status" value="1"/>
</dbReference>
<evidence type="ECO:0000256" key="9">
    <source>
        <dbReference type="HAMAP-Rule" id="MF_01973"/>
    </source>
</evidence>
<dbReference type="SUPFAM" id="SSF88697">
    <property type="entry name" value="PUA domain-like"/>
    <property type="match status" value="1"/>
</dbReference>
<dbReference type="InterPro" id="IPR054594">
    <property type="entry name" value="Lon_lid"/>
</dbReference>
<dbReference type="NCBIfam" id="TIGR00763">
    <property type="entry name" value="lon"/>
    <property type="match status" value="1"/>
</dbReference>
<keyword evidence="3 9" id="KW-0645">Protease</keyword>
<organism evidence="16 17">
    <name type="scientific">Nguyenibacter vanlangensis</name>
    <dbReference type="NCBI Taxonomy" id="1216886"/>
    <lineage>
        <taxon>Bacteria</taxon>
        <taxon>Pseudomonadati</taxon>
        <taxon>Pseudomonadota</taxon>
        <taxon>Alphaproteobacteria</taxon>
        <taxon>Acetobacterales</taxon>
        <taxon>Acetobacteraceae</taxon>
        <taxon>Nguyenibacter</taxon>
    </lineage>
</organism>
<evidence type="ECO:0000313" key="16">
    <source>
        <dbReference type="EMBL" id="XAE44917.1"/>
    </source>
</evidence>
<evidence type="ECO:0000313" key="17">
    <source>
        <dbReference type="Proteomes" id="UP001449795"/>
    </source>
</evidence>
<evidence type="ECO:0000256" key="8">
    <source>
        <dbReference type="ARBA" id="ARBA00023016"/>
    </source>
</evidence>
<dbReference type="Gene3D" id="1.10.8.60">
    <property type="match status" value="1"/>
</dbReference>
<gene>
    <name evidence="9 16" type="primary">lon</name>
    <name evidence="16" type="ORF">AAC691_01005</name>
</gene>
<dbReference type="SMART" id="SM00464">
    <property type="entry name" value="LON"/>
    <property type="match status" value="1"/>
</dbReference>
<feature type="domain" description="Lon proteolytic" evidence="14">
    <location>
        <begin position="582"/>
        <end position="763"/>
    </location>
</feature>
<dbReference type="PROSITE" id="PS51786">
    <property type="entry name" value="LON_PROTEOLYTIC"/>
    <property type="match status" value="1"/>
</dbReference>
<dbReference type="Gene3D" id="1.20.58.1480">
    <property type="match status" value="1"/>
</dbReference>
<dbReference type="Pfam" id="PF02190">
    <property type="entry name" value="LON_substr_bdg"/>
    <property type="match status" value="1"/>
</dbReference>
<evidence type="ECO:0000256" key="5">
    <source>
        <dbReference type="ARBA" id="ARBA00022801"/>
    </source>
</evidence>
<dbReference type="Pfam" id="PF22667">
    <property type="entry name" value="Lon_lid"/>
    <property type="match status" value="1"/>
</dbReference>
<feature type="active site" evidence="9 11">
    <location>
        <position position="669"/>
    </location>
</feature>
<evidence type="ECO:0000259" key="15">
    <source>
        <dbReference type="PROSITE" id="PS51787"/>
    </source>
</evidence>
<dbReference type="InterPro" id="IPR020568">
    <property type="entry name" value="Ribosomal_Su5_D2-typ_SF"/>
</dbReference>
<feature type="binding site" evidence="9">
    <location>
        <begin position="347"/>
        <end position="354"/>
    </location>
    <ligand>
        <name>ATP</name>
        <dbReference type="ChEBI" id="CHEBI:30616"/>
    </ligand>
</feature>
<feature type="region of interest" description="Disordered" evidence="13">
    <location>
        <begin position="771"/>
        <end position="793"/>
    </location>
</feature>
<comment type="subunit">
    <text evidence="9 10">Homohexamer. Organized in a ring with a central cavity.</text>
</comment>
<dbReference type="InterPro" id="IPR003111">
    <property type="entry name" value="Lon_prtase_N"/>
</dbReference>
<dbReference type="Pfam" id="PF00004">
    <property type="entry name" value="AAA"/>
    <property type="match status" value="1"/>
</dbReference>
<evidence type="ECO:0000256" key="10">
    <source>
        <dbReference type="PIRNR" id="PIRNR001174"/>
    </source>
</evidence>
<dbReference type="NCBIfam" id="NF008053">
    <property type="entry name" value="PRK10787.1"/>
    <property type="match status" value="1"/>
</dbReference>
<dbReference type="PRINTS" id="PR00830">
    <property type="entry name" value="ENDOLAPTASE"/>
</dbReference>
<feature type="domain" description="Lon N-terminal" evidence="15">
    <location>
        <begin position="2"/>
        <end position="195"/>
    </location>
</feature>
<dbReference type="InterPro" id="IPR004815">
    <property type="entry name" value="Lon_bac/euk-typ"/>
</dbReference>
<comment type="induction">
    <text evidence="9">By heat shock.</text>
</comment>
<keyword evidence="5 9" id="KW-0378">Hydrolase</keyword>
<keyword evidence="2 9" id="KW-0963">Cytoplasm</keyword>
<keyword evidence="8 9" id="KW-0346">Stress response</keyword>
<dbReference type="SUPFAM" id="SSF52540">
    <property type="entry name" value="P-loop containing nucleoside triphosphate hydrolases"/>
    <property type="match status" value="1"/>
</dbReference>
<protein>
    <recommendedName>
        <fullName evidence="9 10">Lon protease</fullName>
        <ecNumber evidence="9 10">3.4.21.53</ecNumber>
    </recommendedName>
    <alternativeName>
        <fullName evidence="9">ATP-dependent protease La</fullName>
    </alternativeName>
</protein>
<comment type="similarity">
    <text evidence="9 10 11 12">Belongs to the peptidase S16 family.</text>
</comment>
<dbReference type="Gene3D" id="3.40.50.300">
    <property type="entry name" value="P-loop containing nucleotide triphosphate hydrolases"/>
    <property type="match status" value="1"/>
</dbReference>
<dbReference type="InterPro" id="IPR015947">
    <property type="entry name" value="PUA-like_sf"/>
</dbReference>
<evidence type="ECO:0000256" key="4">
    <source>
        <dbReference type="ARBA" id="ARBA00022741"/>
    </source>
</evidence>
<dbReference type="Gene3D" id="1.20.5.5270">
    <property type="match status" value="1"/>
</dbReference>
<evidence type="ECO:0000259" key="14">
    <source>
        <dbReference type="PROSITE" id="PS51786"/>
    </source>
</evidence>
<dbReference type="RefSeq" id="WP_246285391.1">
    <property type="nucleotide sequence ID" value="NZ_CP152276.1"/>
</dbReference>
<dbReference type="PROSITE" id="PS51787">
    <property type="entry name" value="LON_N"/>
    <property type="match status" value="1"/>
</dbReference>
<proteinExistence type="evidence at transcript level"/>
<dbReference type="InterPro" id="IPR027065">
    <property type="entry name" value="Lon_Prtase"/>
</dbReference>
<dbReference type="EMBL" id="CP152276">
    <property type="protein sequence ID" value="XAE44917.1"/>
    <property type="molecule type" value="Genomic_DNA"/>
</dbReference>
<dbReference type="InterPro" id="IPR027543">
    <property type="entry name" value="Lon_bac"/>
</dbReference>
<dbReference type="InterPro" id="IPR027417">
    <property type="entry name" value="P-loop_NTPase"/>
</dbReference>
<dbReference type="HAMAP" id="MF_01973">
    <property type="entry name" value="lon_bact"/>
    <property type="match status" value="1"/>
</dbReference>
<dbReference type="InterPro" id="IPR008269">
    <property type="entry name" value="Lon_proteolytic"/>
</dbReference>
<dbReference type="Gene3D" id="3.30.230.10">
    <property type="match status" value="1"/>
</dbReference>
<accession>A0ABZ3DAQ4</accession>
<dbReference type="EC" id="3.4.21.53" evidence="9 10"/>
<dbReference type="PIRSF" id="PIRSF001174">
    <property type="entry name" value="Lon_proteas"/>
    <property type="match status" value="1"/>
</dbReference>
<dbReference type="Pfam" id="PF05362">
    <property type="entry name" value="Lon_C"/>
    <property type="match status" value="1"/>
</dbReference>
<dbReference type="Gene3D" id="2.30.130.40">
    <property type="entry name" value="LON domain-like"/>
    <property type="match status" value="1"/>
</dbReference>
<dbReference type="PANTHER" id="PTHR10046">
    <property type="entry name" value="ATP DEPENDENT LON PROTEASE FAMILY MEMBER"/>
    <property type="match status" value="1"/>
</dbReference>
<evidence type="ECO:0000256" key="2">
    <source>
        <dbReference type="ARBA" id="ARBA00022490"/>
    </source>
</evidence>
<comment type="subcellular location">
    <subcellularLocation>
        <location evidence="1 9 10">Cytoplasm</location>
    </subcellularLocation>
</comment>
<dbReference type="Proteomes" id="UP001449795">
    <property type="component" value="Chromosome"/>
</dbReference>
<keyword evidence="17" id="KW-1185">Reference proteome</keyword>
<dbReference type="InterPro" id="IPR014721">
    <property type="entry name" value="Ribsml_uS5_D2-typ_fold_subgr"/>
</dbReference>
<dbReference type="InterPro" id="IPR003593">
    <property type="entry name" value="AAA+_ATPase"/>
</dbReference>
<comment type="catalytic activity">
    <reaction evidence="9 10 11">
        <text>Hydrolysis of proteins in presence of ATP.</text>
        <dbReference type="EC" id="3.4.21.53"/>
    </reaction>
</comment>
<dbReference type="CDD" id="cd19500">
    <property type="entry name" value="RecA-like_Lon"/>
    <property type="match status" value="1"/>
</dbReference>
<comment type="function">
    <text evidence="9">ATP-dependent serine protease that mediates the selective degradation of mutant and abnormal proteins as well as certain short-lived regulatory proteins. Required for cellular homeostasis and for survival from DNA damage and developmental changes induced by stress. Degrades polypeptides processively to yield small peptide fragments that are 5 to 10 amino acids long. Binds to DNA in a double-stranded, site-specific manner.</text>
</comment>
<evidence type="ECO:0000256" key="1">
    <source>
        <dbReference type="ARBA" id="ARBA00004496"/>
    </source>
</evidence>
<dbReference type="PROSITE" id="PS01046">
    <property type="entry name" value="LON_SER"/>
    <property type="match status" value="1"/>
</dbReference>